<dbReference type="EMBL" id="CAJVPW010020701">
    <property type="protein sequence ID" value="CAG8690296.1"/>
    <property type="molecule type" value="Genomic_DNA"/>
</dbReference>
<gene>
    <name evidence="1" type="ORF">SPELUC_LOCUS10714</name>
</gene>
<reference evidence="1" key="1">
    <citation type="submission" date="2021-06" db="EMBL/GenBank/DDBJ databases">
        <authorList>
            <person name="Kallberg Y."/>
            <person name="Tangrot J."/>
            <person name="Rosling A."/>
        </authorList>
    </citation>
    <scope>NUCLEOTIDE SEQUENCE</scope>
    <source>
        <strain evidence="1">28 12/20/2015</strain>
    </source>
</reference>
<comment type="caution">
    <text evidence="1">The sequence shown here is derived from an EMBL/GenBank/DDBJ whole genome shotgun (WGS) entry which is preliminary data.</text>
</comment>
<name>A0ACA9P589_9GLOM</name>
<evidence type="ECO:0000313" key="2">
    <source>
        <dbReference type="Proteomes" id="UP000789366"/>
    </source>
</evidence>
<keyword evidence="2" id="KW-1185">Reference proteome</keyword>
<dbReference type="Proteomes" id="UP000789366">
    <property type="component" value="Unassembled WGS sequence"/>
</dbReference>
<protein>
    <submittedName>
        <fullName evidence="1">16619_t:CDS:1</fullName>
    </submittedName>
</protein>
<organism evidence="1 2">
    <name type="scientific">Cetraspora pellucida</name>
    <dbReference type="NCBI Taxonomy" id="1433469"/>
    <lineage>
        <taxon>Eukaryota</taxon>
        <taxon>Fungi</taxon>
        <taxon>Fungi incertae sedis</taxon>
        <taxon>Mucoromycota</taxon>
        <taxon>Glomeromycotina</taxon>
        <taxon>Glomeromycetes</taxon>
        <taxon>Diversisporales</taxon>
        <taxon>Gigasporaceae</taxon>
        <taxon>Cetraspora</taxon>
    </lineage>
</organism>
<accession>A0ACA9P589</accession>
<evidence type="ECO:0000313" key="1">
    <source>
        <dbReference type="EMBL" id="CAG8690296.1"/>
    </source>
</evidence>
<proteinExistence type="predicted"/>
<sequence>MADDPTSTLEGEALAQNTSNTPAFEPTILKEYLNKLLPLFLGAEEKDLEDSLWSIQENLEKLNRFANDSRISALYITKSKEDKKEENDPLVVSYVYTISQEIIYRLNNVAFVAIIKHLSNLDPNRPVQSQVQFINLPGPASSESGSANVSPYETLHSCIHHVVAPYFDAYVNAKGGSTEGVASNKKHDDNKMGIPMIKKKIAELELALVHSQQNVEIPEISLNIHPVVQKAVEKSKQEGRRTNVDFIGPALLSDTAFLNKLQSD</sequence>
<feature type="non-terminal residue" evidence="1">
    <location>
        <position position="264"/>
    </location>
</feature>